<keyword evidence="2" id="KW-1185">Reference proteome</keyword>
<comment type="caution">
    <text evidence="1">The sequence shown here is derived from an EMBL/GenBank/DDBJ whole genome shotgun (WGS) entry which is preliminary data.</text>
</comment>
<evidence type="ECO:0000313" key="1">
    <source>
        <dbReference type="EMBL" id="KPH82614.1"/>
    </source>
</evidence>
<evidence type="ECO:0000313" key="2">
    <source>
        <dbReference type="Proteomes" id="UP000037822"/>
    </source>
</evidence>
<dbReference type="RefSeq" id="WP_054207495.1">
    <property type="nucleotide sequence ID" value="NZ_LGSZ01000017.1"/>
</dbReference>
<dbReference type="Proteomes" id="UP000037822">
    <property type="component" value="Unassembled WGS sequence"/>
</dbReference>
<dbReference type="EMBL" id="LGSZ01000017">
    <property type="protein sequence ID" value="KPH82614.1"/>
    <property type="molecule type" value="Genomic_DNA"/>
</dbReference>
<name>A0A0N1N533_9HYPH</name>
<reference evidence="1 2" key="1">
    <citation type="submission" date="2015-07" db="EMBL/GenBank/DDBJ databases">
        <title>Whole genome sequencing of Bosea vaviloviae isolated from cave pool.</title>
        <authorList>
            <person name="Tan N.E.H."/>
            <person name="Lee Y.P."/>
            <person name="Gan H.M."/>
            <person name="Barton H."/>
            <person name="Savka M.A."/>
        </authorList>
    </citation>
    <scope>NUCLEOTIDE SEQUENCE [LARGE SCALE GENOMIC DNA]</scope>
    <source>
        <strain evidence="1 2">SD260</strain>
    </source>
</reference>
<accession>A0A0N1N533</accession>
<sequence length="63" mass="6829">MHRETIEAAQTSAIRHEPVAGADLVAVGVDRRSLRREADAAFRRSSFTAPACRLDADSDEGAF</sequence>
<organism evidence="1 2">
    <name type="scientific">Bosea vaviloviae</name>
    <dbReference type="NCBI Taxonomy" id="1526658"/>
    <lineage>
        <taxon>Bacteria</taxon>
        <taxon>Pseudomonadati</taxon>
        <taxon>Pseudomonadota</taxon>
        <taxon>Alphaproteobacteria</taxon>
        <taxon>Hyphomicrobiales</taxon>
        <taxon>Boseaceae</taxon>
        <taxon>Bosea</taxon>
    </lineage>
</organism>
<dbReference type="PATRIC" id="fig|1526658.3.peg.3077"/>
<proteinExistence type="predicted"/>
<protein>
    <submittedName>
        <fullName evidence="1">Uncharacterized protein</fullName>
    </submittedName>
</protein>
<dbReference type="AlphaFoldDB" id="A0A0N1N533"/>
<gene>
    <name evidence="1" type="ORF">AE618_02560</name>
</gene>